<dbReference type="EMBL" id="JAODAN010000010">
    <property type="protein sequence ID" value="KAK1921889.1"/>
    <property type="molecule type" value="Genomic_DNA"/>
</dbReference>
<evidence type="ECO:0000313" key="2">
    <source>
        <dbReference type="EMBL" id="KAK1921889.1"/>
    </source>
</evidence>
<organism evidence="2 3">
    <name type="scientific">Papiliotrema laurentii</name>
    <name type="common">Cryptococcus laurentii</name>
    <dbReference type="NCBI Taxonomy" id="5418"/>
    <lineage>
        <taxon>Eukaryota</taxon>
        <taxon>Fungi</taxon>
        <taxon>Dikarya</taxon>
        <taxon>Basidiomycota</taxon>
        <taxon>Agaricomycotina</taxon>
        <taxon>Tremellomycetes</taxon>
        <taxon>Tremellales</taxon>
        <taxon>Rhynchogastremaceae</taxon>
        <taxon>Papiliotrema</taxon>
    </lineage>
</organism>
<sequence>TVLKPMAPTPPVHSYAQLRAHHSFALKYMVAKLRWEQVNNGYLRGEDAWLNHNHIIGKLEAELKEVEAAQKGLDRFPNCFAATASPKPHGPWSKEQFDAKKKAEEEEEKAINAKLDAQFPFIQQLFIGPRTKQQARNDKLLREMLKEGDWDDLSLLLPSENMRLVMQGQQKKSPASPQKKPYDQIRMEREKAKIAEQQATPKKVAPAPTSPPKRYGPMTYQEHIASLPKYGPPTLQEYLLPIQREQRHVILTWLRKPWPVFDEDAAELMEKFGRLALRKL</sequence>
<keyword evidence="3" id="KW-1185">Reference proteome</keyword>
<feature type="non-terminal residue" evidence="2">
    <location>
        <position position="1"/>
    </location>
</feature>
<protein>
    <submittedName>
        <fullName evidence="2">Uncharacterized protein</fullName>
    </submittedName>
</protein>
<feature type="non-terminal residue" evidence="2">
    <location>
        <position position="280"/>
    </location>
</feature>
<dbReference type="Proteomes" id="UP001182556">
    <property type="component" value="Unassembled WGS sequence"/>
</dbReference>
<dbReference type="AlphaFoldDB" id="A0AAD9CTS5"/>
<feature type="region of interest" description="Disordered" evidence="1">
    <location>
        <begin position="194"/>
        <end position="215"/>
    </location>
</feature>
<accession>A0AAD9CTS5</accession>
<proteinExistence type="predicted"/>
<evidence type="ECO:0000313" key="3">
    <source>
        <dbReference type="Proteomes" id="UP001182556"/>
    </source>
</evidence>
<evidence type="ECO:0000256" key="1">
    <source>
        <dbReference type="SAM" id="MobiDB-lite"/>
    </source>
</evidence>
<name>A0AAD9CTS5_PAPLA</name>
<gene>
    <name evidence="2" type="ORF">DB88DRAFT_428842</name>
</gene>
<reference evidence="2" key="1">
    <citation type="submission" date="2023-02" db="EMBL/GenBank/DDBJ databases">
        <title>Identification and recombinant expression of a fungal hydrolase from Papiliotrema laurentii that hydrolyzes apple cutin and clears colloidal polyester polyurethane.</title>
        <authorList>
            <consortium name="DOE Joint Genome Institute"/>
            <person name="Roman V.A."/>
            <person name="Bojanowski C."/>
            <person name="Crable B.R."/>
            <person name="Wagner D.N."/>
            <person name="Hung C.S."/>
            <person name="Nadeau L.J."/>
            <person name="Schratz L."/>
            <person name="Haridas S."/>
            <person name="Pangilinan J."/>
            <person name="Lipzen A."/>
            <person name="Na H."/>
            <person name="Yan M."/>
            <person name="Ng V."/>
            <person name="Grigoriev I.V."/>
            <person name="Spatafora J.W."/>
            <person name="Barlow D."/>
            <person name="Biffinger J."/>
            <person name="Kelley-Loughnane N."/>
            <person name="Varaljay V.A."/>
            <person name="Crookes-Goodson W.J."/>
        </authorList>
    </citation>
    <scope>NUCLEOTIDE SEQUENCE</scope>
    <source>
        <strain evidence="2">5307AH</strain>
    </source>
</reference>
<comment type="caution">
    <text evidence="2">The sequence shown here is derived from an EMBL/GenBank/DDBJ whole genome shotgun (WGS) entry which is preliminary data.</text>
</comment>